<dbReference type="InterPro" id="IPR029016">
    <property type="entry name" value="GAF-like_dom_sf"/>
</dbReference>
<gene>
    <name evidence="6" type="ORF">SXIM_52000</name>
</gene>
<reference evidence="6" key="1">
    <citation type="submission" date="2019-08" db="EMBL/GenBank/DDBJ databases">
        <title>Complete genome sequence of a mangrove-derived Streptomyces xiamenensis.</title>
        <authorList>
            <person name="Xu J."/>
        </authorList>
    </citation>
    <scope>NUCLEOTIDE SEQUENCE</scope>
    <source>
        <strain evidence="6">318</strain>
    </source>
</reference>
<dbReference type="PROSITE" id="PS51078">
    <property type="entry name" value="ICLR_ED"/>
    <property type="match status" value="1"/>
</dbReference>
<dbReference type="SUPFAM" id="SSF55781">
    <property type="entry name" value="GAF domain-like"/>
    <property type="match status" value="1"/>
</dbReference>
<name>A0A0F7G1E0_9ACTN</name>
<dbReference type="InterPro" id="IPR050707">
    <property type="entry name" value="HTH_MetabolicPath_Reg"/>
</dbReference>
<accession>A0A0F7G1E0</accession>
<organism evidence="6 7">
    <name type="scientific">Streptomyces xiamenensis</name>
    <dbReference type="NCBI Taxonomy" id="408015"/>
    <lineage>
        <taxon>Bacteria</taxon>
        <taxon>Bacillati</taxon>
        <taxon>Actinomycetota</taxon>
        <taxon>Actinomycetes</taxon>
        <taxon>Kitasatosporales</taxon>
        <taxon>Streptomycetaceae</taxon>
        <taxon>Streptomyces</taxon>
    </lineage>
</organism>
<feature type="domain" description="HTH iclR-type" evidence="4">
    <location>
        <begin position="16"/>
        <end position="77"/>
    </location>
</feature>
<dbReference type="RefSeq" id="WP_030731996.1">
    <property type="nucleotide sequence ID" value="NZ_CP009922.3"/>
</dbReference>
<feature type="domain" description="IclR-ED" evidence="5">
    <location>
        <begin position="78"/>
        <end position="259"/>
    </location>
</feature>
<keyword evidence="3" id="KW-0804">Transcription</keyword>
<evidence type="ECO:0000256" key="2">
    <source>
        <dbReference type="ARBA" id="ARBA00023125"/>
    </source>
</evidence>
<evidence type="ECO:0000259" key="4">
    <source>
        <dbReference type="PROSITE" id="PS51077"/>
    </source>
</evidence>
<evidence type="ECO:0000256" key="1">
    <source>
        <dbReference type="ARBA" id="ARBA00023015"/>
    </source>
</evidence>
<dbReference type="Pfam" id="PF09339">
    <property type="entry name" value="HTH_IclR"/>
    <property type="match status" value="1"/>
</dbReference>
<dbReference type="PROSITE" id="PS51077">
    <property type="entry name" value="HTH_ICLR"/>
    <property type="match status" value="1"/>
</dbReference>
<keyword evidence="7" id="KW-1185">Reference proteome</keyword>
<dbReference type="KEGG" id="sxi:SXIM_52000"/>
<dbReference type="Pfam" id="PF01614">
    <property type="entry name" value="IclR_C"/>
    <property type="match status" value="1"/>
</dbReference>
<dbReference type="GO" id="GO:0003677">
    <property type="term" value="F:DNA binding"/>
    <property type="evidence" value="ECO:0007669"/>
    <property type="project" value="UniProtKB-KW"/>
</dbReference>
<dbReference type="InterPro" id="IPR036390">
    <property type="entry name" value="WH_DNA-bd_sf"/>
</dbReference>
<dbReference type="Gene3D" id="3.30.450.40">
    <property type="match status" value="1"/>
</dbReference>
<evidence type="ECO:0000313" key="7">
    <source>
        <dbReference type="Proteomes" id="UP000034034"/>
    </source>
</evidence>
<dbReference type="InterPro" id="IPR014757">
    <property type="entry name" value="Tscrpt_reg_IclR_C"/>
</dbReference>
<dbReference type="PATRIC" id="fig|408015.6.peg.5263"/>
<evidence type="ECO:0000259" key="5">
    <source>
        <dbReference type="PROSITE" id="PS51078"/>
    </source>
</evidence>
<dbReference type="PANTHER" id="PTHR30136">
    <property type="entry name" value="HELIX-TURN-HELIX TRANSCRIPTIONAL REGULATOR, ICLR FAMILY"/>
    <property type="match status" value="1"/>
</dbReference>
<proteinExistence type="predicted"/>
<dbReference type="GO" id="GO:0045892">
    <property type="term" value="P:negative regulation of DNA-templated transcription"/>
    <property type="evidence" value="ECO:0007669"/>
    <property type="project" value="TreeGrafter"/>
</dbReference>
<dbReference type="AlphaFoldDB" id="A0A0F7G1E0"/>
<dbReference type="InterPro" id="IPR036388">
    <property type="entry name" value="WH-like_DNA-bd_sf"/>
</dbReference>
<dbReference type="SUPFAM" id="SSF46785">
    <property type="entry name" value="Winged helix' DNA-binding domain"/>
    <property type="match status" value="1"/>
</dbReference>
<dbReference type="Gene3D" id="1.10.10.10">
    <property type="entry name" value="Winged helix-like DNA-binding domain superfamily/Winged helix DNA-binding domain"/>
    <property type="match status" value="1"/>
</dbReference>
<dbReference type="STRING" id="408015.SXIM_52000"/>
<evidence type="ECO:0000313" key="6">
    <source>
        <dbReference type="EMBL" id="AKG46584.1"/>
    </source>
</evidence>
<dbReference type="PANTHER" id="PTHR30136:SF39">
    <property type="entry name" value="TRANSCRIPTIONAL REGULATORY PROTEIN"/>
    <property type="match status" value="1"/>
</dbReference>
<protein>
    <submittedName>
        <fullName evidence="6">Transcriptional regulator, IclR family</fullName>
    </submittedName>
</protein>
<sequence length="263" mass="27613">MTTTAATDSDGGGGGIRAVSRAWRVLRAFTPDRMSLGLADMVRETGLPRTTVLRLVETLAAEGLLEVGADGRIRVGTALISFAAFADAAWTVPAASLARMRALAAETGETVSLYVREGNRRVVVGQAPSPNTLRHAVQQGDELPMNLGSAAYMLLSLEPPAEREALITAIVTEAGGDPQALREGIALAADQGWSVSHGQREAGNSGLAVPVPHTGSRRPARTVVLALGGPTVRFTDDKIPEFVHAIHRCAEDIARIGLPPALY</sequence>
<dbReference type="GO" id="GO:0003700">
    <property type="term" value="F:DNA-binding transcription factor activity"/>
    <property type="evidence" value="ECO:0007669"/>
    <property type="project" value="TreeGrafter"/>
</dbReference>
<dbReference type="EMBL" id="CP009922">
    <property type="protein sequence ID" value="AKG46584.1"/>
    <property type="molecule type" value="Genomic_DNA"/>
</dbReference>
<evidence type="ECO:0000256" key="3">
    <source>
        <dbReference type="ARBA" id="ARBA00023163"/>
    </source>
</evidence>
<keyword evidence="2" id="KW-0238">DNA-binding</keyword>
<dbReference type="InterPro" id="IPR005471">
    <property type="entry name" value="Tscrpt_reg_IclR_N"/>
</dbReference>
<dbReference type="HOGENOM" id="CLU_062618_4_1_11"/>
<keyword evidence="1" id="KW-0805">Transcription regulation</keyword>
<dbReference type="SMART" id="SM00346">
    <property type="entry name" value="HTH_ICLR"/>
    <property type="match status" value="1"/>
</dbReference>
<dbReference type="Proteomes" id="UP000034034">
    <property type="component" value="Chromosome"/>
</dbReference>